<dbReference type="PANTHER" id="PTHR45661">
    <property type="entry name" value="SURFACE ANTIGEN"/>
    <property type="match status" value="1"/>
</dbReference>
<dbReference type="Gene3D" id="3.30.457.10">
    <property type="entry name" value="Copper amine oxidase-like, N-terminal domain"/>
    <property type="match status" value="1"/>
</dbReference>
<sequence>MRKVLSVFIAACLVLSLFTEIFVSMPSARADITEGDYTYTVAGSNATITGYAGLGGAIVIPATLGGYPVTNIGDMAFYTYTALTSVTIPNSVTTIGTQAFQDCRALTSVTIPDSVTSIGDYAFSSCTALTSFTVEAGNSSYSSGTDGVLFNKATTSLVQYPGGKQGAYVIPNSITSIGNYAFQACTGLTSVTIPNSVISIGDWAFYDCTALTSVTIGSGVISIGNHAFDNCTALTSVTIPNSVTSIGNYAFCYCSSLTSVTIGSGVISIGNNAFYGCTALTSVTIPNSVTSIGGMAFLGCSGLTSITVDAGNSSYSSSTDGVLFNKTATSLVAYPGGKQGAYVIPNSITSIGNYAFQGCTGLTSVTIPNSVNSIGSQAFYGCTTLTSVTIPNSVTSIGIYAFQGCTGLIAAHFSGNAPRMRASVFDSCAPGFTVWYISGANGWTNPWYGYPTATKTPKTVVVLQIGKSTFTVNGASKMLDSPPVIKNGRTLVPIRAIIEALAGTVGWDATTKKATVTLGKKTIVLWIGKSAATVNGVSTLIDSTNAKVVPEIINGRTMLPLRFVTQNLGATVGWDQNTQTITITYTP</sequence>
<dbReference type="RefSeq" id="WP_119119604.1">
    <property type="nucleotide sequence ID" value="NZ_QXIT01000055.1"/>
</dbReference>
<dbReference type="PANTHER" id="PTHR45661:SF3">
    <property type="entry name" value="IG-LIKE DOMAIN-CONTAINING PROTEIN"/>
    <property type="match status" value="1"/>
</dbReference>
<organism evidence="3 5">
    <name type="scientific">Candidatus Cryosericum odellii</name>
    <dbReference type="NCBI Taxonomy" id="2290917"/>
    <lineage>
        <taxon>Bacteria</taxon>
        <taxon>Pseudomonadati</taxon>
        <taxon>Caldisericota/Cryosericota group</taxon>
        <taxon>Candidatus Cryosericota</taxon>
        <taxon>Candidatus Cryosericia</taxon>
        <taxon>Candidatus Cryosericales</taxon>
        <taxon>Candidatus Cryosericaceae</taxon>
        <taxon>Candidatus Cryosericum</taxon>
    </lineage>
</organism>
<comment type="caution">
    <text evidence="3">The sequence shown here is derived from an EMBL/GenBank/DDBJ whole genome shotgun (WGS) entry which is preliminary data.</text>
</comment>
<evidence type="ECO:0000313" key="2">
    <source>
        <dbReference type="EMBL" id="RIE09253.1"/>
    </source>
</evidence>
<dbReference type="SUPFAM" id="SSF55383">
    <property type="entry name" value="Copper amine oxidase, domain N"/>
    <property type="match status" value="2"/>
</dbReference>
<dbReference type="OrthoDB" id="1908369at2"/>
<dbReference type="InterPro" id="IPR036582">
    <property type="entry name" value="Mao_N_sf"/>
</dbReference>
<dbReference type="Pfam" id="PF13306">
    <property type="entry name" value="LRR_5"/>
    <property type="match status" value="3"/>
</dbReference>
<feature type="domain" description="Copper amine oxidase-like N-terminal" evidence="1">
    <location>
        <begin position="471"/>
        <end position="583"/>
    </location>
</feature>
<proteinExistence type="predicted"/>
<dbReference type="Pfam" id="PF07833">
    <property type="entry name" value="Cu_amine_oxidN1"/>
    <property type="match status" value="1"/>
</dbReference>
<keyword evidence="4" id="KW-1185">Reference proteome</keyword>
<accession>A0A398D326</accession>
<name>A0A398DBU1_9BACT</name>
<dbReference type="Proteomes" id="UP000266489">
    <property type="component" value="Unassembled WGS sequence"/>
</dbReference>
<reference evidence="4 5" key="1">
    <citation type="submission" date="2018-09" db="EMBL/GenBank/DDBJ databases">
        <title>Discovery and Ecogenomic Context for Candidatus Cryosericales, a Global Caldiserica Order Active in Thawing Permafrost.</title>
        <authorList>
            <person name="Martinez M.A."/>
            <person name="Woodcroft B.J."/>
            <person name="Ignacio Espinoza J.C."/>
            <person name="Zayed A."/>
            <person name="Singleton C.M."/>
            <person name="Boyd J."/>
            <person name="Li Y.-F."/>
            <person name="Purvine S."/>
            <person name="Maughan H."/>
            <person name="Hodgkins S.B."/>
            <person name="Anderson D."/>
            <person name="Sederholm M."/>
            <person name="Temperton B."/>
            <person name="Saleska S.R."/>
            <person name="Tyson G.W."/>
            <person name="Rich V.I."/>
        </authorList>
    </citation>
    <scope>NUCLEOTIDE SEQUENCE [LARGE SCALE GENOMIC DNA]</scope>
    <source>
        <strain evidence="3 5">SMC5</strain>
        <strain evidence="2 4">SMC6</strain>
    </source>
</reference>
<dbReference type="Proteomes" id="UP000266260">
    <property type="component" value="Unassembled WGS sequence"/>
</dbReference>
<dbReference type="EMBL" id="QXIT01000055">
    <property type="protein sequence ID" value="RIE09253.1"/>
    <property type="molecule type" value="Genomic_DNA"/>
</dbReference>
<accession>A0A398DBU1</accession>
<dbReference type="SUPFAM" id="SSF52058">
    <property type="entry name" value="L domain-like"/>
    <property type="match status" value="1"/>
</dbReference>
<evidence type="ECO:0000259" key="1">
    <source>
        <dbReference type="Pfam" id="PF07833"/>
    </source>
</evidence>
<dbReference type="Gene3D" id="3.80.10.10">
    <property type="entry name" value="Ribonuclease Inhibitor"/>
    <property type="match status" value="3"/>
</dbReference>
<gene>
    <name evidence="3" type="ORF">SMC5_03475</name>
    <name evidence="2" type="ORF">SMC6_03085</name>
</gene>
<dbReference type="InterPro" id="IPR053139">
    <property type="entry name" value="Surface_bspA-like"/>
</dbReference>
<dbReference type="InterPro" id="IPR012854">
    <property type="entry name" value="Cu_amine_oxidase-like_N"/>
</dbReference>
<protein>
    <recommendedName>
        <fullName evidence="1">Copper amine oxidase-like N-terminal domain-containing protein</fullName>
    </recommendedName>
</protein>
<dbReference type="InterPro" id="IPR032675">
    <property type="entry name" value="LRR_dom_sf"/>
</dbReference>
<evidence type="ECO:0000313" key="3">
    <source>
        <dbReference type="EMBL" id="RIE12585.1"/>
    </source>
</evidence>
<evidence type="ECO:0000313" key="5">
    <source>
        <dbReference type="Proteomes" id="UP000266489"/>
    </source>
</evidence>
<dbReference type="AlphaFoldDB" id="A0A398DBU1"/>
<dbReference type="InterPro" id="IPR026906">
    <property type="entry name" value="LRR_5"/>
</dbReference>
<evidence type="ECO:0000313" key="4">
    <source>
        <dbReference type="Proteomes" id="UP000266260"/>
    </source>
</evidence>
<dbReference type="EMBL" id="QXIU01000090">
    <property type="protein sequence ID" value="RIE12585.1"/>
    <property type="molecule type" value="Genomic_DNA"/>
</dbReference>